<protein>
    <submittedName>
        <fullName evidence="1">Uncharacterized protein</fullName>
    </submittedName>
</protein>
<accession>A0A9Q0J6V4</accession>
<proteinExistence type="predicted"/>
<evidence type="ECO:0000313" key="2">
    <source>
        <dbReference type="Proteomes" id="UP001141552"/>
    </source>
</evidence>
<sequence length="59" mass="6901">MVSNMGMSSIGISIEQLLAHVYSSTEEIRYFQQLEKLLLLMIVSGYYDQEKNFKIFTYV</sequence>
<reference evidence="1" key="2">
    <citation type="journal article" date="2023" name="Plants (Basel)">
        <title>Annotation of the Turnera subulata (Passifloraceae) Draft Genome Reveals the S-Locus Evolved after the Divergence of Turneroideae from Passifloroideae in a Stepwise Manner.</title>
        <authorList>
            <person name="Henning P.M."/>
            <person name="Roalson E.H."/>
            <person name="Mir W."/>
            <person name="McCubbin A.G."/>
            <person name="Shore J.S."/>
        </authorList>
    </citation>
    <scope>NUCLEOTIDE SEQUENCE</scope>
    <source>
        <strain evidence="1">F60SS</strain>
    </source>
</reference>
<evidence type="ECO:0000313" key="1">
    <source>
        <dbReference type="EMBL" id="KAJ4830282.1"/>
    </source>
</evidence>
<reference evidence="1" key="1">
    <citation type="submission" date="2022-02" db="EMBL/GenBank/DDBJ databases">
        <authorList>
            <person name="Henning P.M."/>
            <person name="McCubbin A.G."/>
            <person name="Shore J.S."/>
        </authorList>
    </citation>
    <scope>NUCLEOTIDE SEQUENCE</scope>
    <source>
        <strain evidence="1">F60SS</strain>
        <tissue evidence="1">Leaves</tissue>
    </source>
</reference>
<organism evidence="1 2">
    <name type="scientific">Turnera subulata</name>
    <dbReference type="NCBI Taxonomy" id="218843"/>
    <lineage>
        <taxon>Eukaryota</taxon>
        <taxon>Viridiplantae</taxon>
        <taxon>Streptophyta</taxon>
        <taxon>Embryophyta</taxon>
        <taxon>Tracheophyta</taxon>
        <taxon>Spermatophyta</taxon>
        <taxon>Magnoliopsida</taxon>
        <taxon>eudicotyledons</taxon>
        <taxon>Gunneridae</taxon>
        <taxon>Pentapetalae</taxon>
        <taxon>rosids</taxon>
        <taxon>fabids</taxon>
        <taxon>Malpighiales</taxon>
        <taxon>Passifloraceae</taxon>
        <taxon>Turnera</taxon>
    </lineage>
</organism>
<dbReference type="EMBL" id="JAKUCV010005683">
    <property type="protein sequence ID" value="KAJ4830282.1"/>
    <property type="molecule type" value="Genomic_DNA"/>
</dbReference>
<name>A0A9Q0J6V4_9ROSI</name>
<keyword evidence="2" id="KW-1185">Reference proteome</keyword>
<dbReference type="OrthoDB" id="374045at2759"/>
<gene>
    <name evidence="1" type="ORF">Tsubulata_003614</name>
</gene>
<comment type="caution">
    <text evidence="1">The sequence shown here is derived from an EMBL/GenBank/DDBJ whole genome shotgun (WGS) entry which is preliminary data.</text>
</comment>
<dbReference type="Proteomes" id="UP001141552">
    <property type="component" value="Unassembled WGS sequence"/>
</dbReference>
<dbReference type="AlphaFoldDB" id="A0A9Q0J6V4"/>